<sequence>MEHKKAKWSGDASGLNEKTLSLLFDYQRFEHEPELEALLDETENEYCAELSDDDLVQVSAAGEAKRIKRRGTDEDGAV</sequence>
<proteinExistence type="predicted"/>
<dbReference type="AlphaFoldDB" id="A0A8I0GXX5"/>
<gene>
    <name evidence="1" type="ORF">GUH15_10155</name>
</gene>
<comment type="caution">
    <text evidence="1">The sequence shown here is derived from an EMBL/GenBank/DDBJ whole genome shotgun (WGS) entry which is preliminary data.</text>
</comment>
<feature type="non-terminal residue" evidence="1">
    <location>
        <position position="78"/>
    </location>
</feature>
<evidence type="ECO:0000313" key="1">
    <source>
        <dbReference type="EMBL" id="MBD4336409.1"/>
    </source>
</evidence>
<organism evidence="1 2">
    <name type="scientific">Xanthomonas citri pv. citri</name>
    <dbReference type="NCBI Taxonomy" id="611301"/>
    <lineage>
        <taxon>Bacteria</taxon>
        <taxon>Pseudomonadati</taxon>
        <taxon>Pseudomonadota</taxon>
        <taxon>Gammaproteobacteria</taxon>
        <taxon>Lysobacterales</taxon>
        <taxon>Lysobacteraceae</taxon>
        <taxon>Xanthomonas</taxon>
    </lineage>
</organism>
<name>A0A8I0GXX5_XANCI</name>
<protein>
    <submittedName>
        <fullName evidence="1">Uncharacterized protein</fullName>
    </submittedName>
</protein>
<accession>A0A8I0GXX5</accession>
<dbReference type="Proteomes" id="UP000653002">
    <property type="component" value="Unassembled WGS sequence"/>
</dbReference>
<dbReference type="EMBL" id="JAABFR010000744">
    <property type="protein sequence ID" value="MBD4336409.1"/>
    <property type="molecule type" value="Genomic_DNA"/>
</dbReference>
<reference evidence="1" key="1">
    <citation type="submission" date="2020-01" db="EMBL/GenBank/DDBJ databases">
        <authorList>
            <person name="Richard D."/>
        </authorList>
    </citation>
    <scope>NUCLEOTIDE SEQUENCE</scope>
    <source>
        <strain evidence="1">JP541</strain>
    </source>
</reference>
<evidence type="ECO:0000313" key="2">
    <source>
        <dbReference type="Proteomes" id="UP000653002"/>
    </source>
</evidence>